<evidence type="ECO:0000256" key="5">
    <source>
        <dbReference type="ARBA" id="ARBA00022989"/>
    </source>
</evidence>
<proteinExistence type="predicted"/>
<dbReference type="EMBL" id="FNKQ01000003">
    <property type="protein sequence ID" value="SDQ77100.1"/>
    <property type="molecule type" value="Genomic_DNA"/>
</dbReference>
<dbReference type="RefSeq" id="WP_092537764.1">
    <property type="nucleotide sequence ID" value="NZ_FNKQ01000003.1"/>
</dbReference>
<feature type="transmembrane region" description="Helical" evidence="8">
    <location>
        <begin position="265"/>
        <end position="283"/>
    </location>
</feature>
<evidence type="ECO:0000256" key="7">
    <source>
        <dbReference type="ARBA" id="ARBA00023235"/>
    </source>
</evidence>
<evidence type="ECO:0000313" key="9">
    <source>
        <dbReference type="EMBL" id="RDI71375.1"/>
    </source>
</evidence>
<evidence type="ECO:0000256" key="4">
    <source>
        <dbReference type="ARBA" id="ARBA00022746"/>
    </source>
</evidence>
<dbReference type="InterPro" id="IPR017825">
    <property type="entry name" value="Lycopene_cyclase_dom"/>
</dbReference>
<reference evidence="11" key="1">
    <citation type="submission" date="2016-10" db="EMBL/GenBank/DDBJ databases">
        <authorList>
            <person name="Varghese N."/>
            <person name="Submissions S."/>
        </authorList>
    </citation>
    <scope>NUCLEOTIDE SEQUENCE [LARGE SCALE GENOMIC DNA]</scope>
    <source>
        <strain evidence="11">CGMCC 1.12397</strain>
    </source>
</reference>
<dbReference type="GO" id="GO:0045436">
    <property type="term" value="F:lycopene beta cyclase activity"/>
    <property type="evidence" value="ECO:0007669"/>
    <property type="project" value="UniProtKB-ARBA"/>
</dbReference>
<gene>
    <name evidence="9" type="ORF">DWB78_06325</name>
    <name evidence="10" type="ORF">SAMN05216278_2463</name>
</gene>
<dbReference type="EMBL" id="QQST01000001">
    <property type="protein sequence ID" value="RDI71375.1"/>
    <property type="molecule type" value="Genomic_DNA"/>
</dbReference>
<dbReference type="GO" id="GO:0016117">
    <property type="term" value="P:carotenoid biosynthetic process"/>
    <property type="evidence" value="ECO:0007669"/>
    <property type="project" value="UniProtKB-KW"/>
</dbReference>
<keyword evidence="5 8" id="KW-1133">Transmembrane helix</keyword>
<reference evidence="9 12" key="3">
    <citation type="submission" date="2018-07" db="EMBL/GenBank/DDBJ databases">
        <title>Genome sequence of extremly halophilic archaeon Halopelagius longus strain BC12-B1.</title>
        <authorList>
            <person name="Zhang X."/>
        </authorList>
    </citation>
    <scope>NUCLEOTIDE SEQUENCE [LARGE SCALE GENOMIC DNA]</scope>
    <source>
        <strain evidence="9 12">BC12-B1</strain>
    </source>
</reference>
<dbReference type="Proteomes" id="UP000255421">
    <property type="component" value="Unassembled WGS sequence"/>
</dbReference>
<sequence length="398" mass="41497">MAIARHGTGTRAAVGALASQVHPVFMLPPLAASWFGAILAGEFGLLVGAVHALTIFFAVYTAHVKDGYVDFYRRGEDDDHPMSRRGCHVGLAGATLGFVACAAALASLVDVGVLALVVPTWFLGFFHAPQLDTNPVTATAGYPSGIALSILGGYYAQTGGVAATPAAFAAVFLLVLSGVKIIDDAQDYQYDRSIGKRTVAVALGYANAFRLADALVGLGLFLVVAGAITGLFPAFAPVAAVAFGAVVVVARGATPQLATMLLIRGAYVFLALLVVAVAYRPLAGVPLPDIGVLGPYTYLATEVLFGTFAAVLLVRAGRDAVRRTARTIAVVYPVAYVWDWYTLEVGVFAIPLRTGVELLGIPLEEHVFMVVVPAFVLGIHETLAARDPPAARSSNASE</sequence>
<evidence type="ECO:0000256" key="1">
    <source>
        <dbReference type="ARBA" id="ARBA00004651"/>
    </source>
</evidence>
<dbReference type="AlphaFoldDB" id="A0A1H1DL56"/>
<feature type="transmembrane region" description="Helical" evidence="8">
    <location>
        <begin position="203"/>
        <end position="228"/>
    </location>
</feature>
<dbReference type="OrthoDB" id="199516at2157"/>
<feature type="transmembrane region" description="Helical" evidence="8">
    <location>
        <begin position="295"/>
        <end position="314"/>
    </location>
</feature>
<dbReference type="Pfam" id="PF01040">
    <property type="entry name" value="UbiA"/>
    <property type="match status" value="1"/>
</dbReference>
<evidence type="ECO:0000313" key="11">
    <source>
        <dbReference type="Proteomes" id="UP000199289"/>
    </source>
</evidence>
<keyword evidence="3 8" id="KW-0812">Transmembrane</keyword>
<evidence type="ECO:0000313" key="10">
    <source>
        <dbReference type="EMBL" id="SDQ77100.1"/>
    </source>
</evidence>
<keyword evidence="4" id="KW-0125">Carotenoid biosynthesis</keyword>
<reference evidence="10" key="2">
    <citation type="submission" date="2016-10" db="EMBL/GenBank/DDBJ databases">
        <authorList>
            <person name="de Groot N.N."/>
        </authorList>
    </citation>
    <scope>NUCLEOTIDE SEQUENCE [LARGE SCALE GENOMIC DNA]</scope>
    <source>
        <strain evidence="10">CGMCC 1.12397</strain>
    </source>
</reference>
<evidence type="ECO:0000256" key="8">
    <source>
        <dbReference type="SAM" id="Phobius"/>
    </source>
</evidence>
<comment type="pathway">
    <text evidence="2">Carotenoid biosynthesis.</text>
</comment>
<feature type="transmembrane region" description="Helical" evidence="8">
    <location>
        <begin position="162"/>
        <end position="182"/>
    </location>
</feature>
<keyword evidence="12" id="KW-1185">Reference proteome</keyword>
<feature type="transmembrane region" description="Helical" evidence="8">
    <location>
        <begin position="234"/>
        <end position="253"/>
    </location>
</feature>
<dbReference type="NCBIfam" id="TIGR03462">
    <property type="entry name" value="CarR_dom_SF"/>
    <property type="match status" value="1"/>
</dbReference>
<dbReference type="InterPro" id="IPR000537">
    <property type="entry name" value="UbiA_prenyltransferase"/>
</dbReference>
<keyword evidence="6 8" id="KW-0472">Membrane</keyword>
<evidence type="ECO:0000313" key="12">
    <source>
        <dbReference type="Proteomes" id="UP000255421"/>
    </source>
</evidence>
<dbReference type="GO" id="GO:0016020">
    <property type="term" value="C:membrane"/>
    <property type="evidence" value="ECO:0007669"/>
    <property type="project" value="UniProtKB-SubCell"/>
</dbReference>
<protein>
    <submittedName>
        <fullName evidence="10">Lycopene cyclase domain-containing protein</fullName>
    </submittedName>
</protein>
<evidence type="ECO:0000256" key="6">
    <source>
        <dbReference type="ARBA" id="ARBA00023136"/>
    </source>
</evidence>
<accession>A0A1H1DL56</accession>
<organism evidence="10 11">
    <name type="scientific">Halopelagius longus</name>
    <dbReference type="NCBI Taxonomy" id="1236180"/>
    <lineage>
        <taxon>Archaea</taxon>
        <taxon>Methanobacteriati</taxon>
        <taxon>Methanobacteriota</taxon>
        <taxon>Stenosarchaea group</taxon>
        <taxon>Halobacteria</taxon>
        <taxon>Halobacteriales</taxon>
        <taxon>Haloferacaceae</taxon>
    </lineage>
</organism>
<name>A0A1H1DL56_9EURY</name>
<comment type="subcellular location">
    <subcellularLocation>
        <location evidence="1">Cell membrane</location>
        <topology evidence="1">Multi-pass membrane protein</topology>
    </subcellularLocation>
</comment>
<feature type="transmembrane region" description="Helical" evidence="8">
    <location>
        <begin position="12"/>
        <end position="37"/>
    </location>
</feature>
<dbReference type="Proteomes" id="UP000199289">
    <property type="component" value="Unassembled WGS sequence"/>
</dbReference>
<evidence type="ECO:0000256" key="3">
    <source>
        <dbReference type="ARBA" id="ARBA00022692"/>
    </source>
</evidence>
<dbReference type="GO" id="GO:0016872">
    <property type="term" value="F:intramolecular lyase activity"/>
    <property type="evidence" value="ECO:0007669"/>
    <property type="project" value="InterPro"/>
</dbReference>
<feature type="transmembrane region" description="Helical" evidence="8">
    <location>
        <begin position="43"/>
        <end position="64"/>
    </location>
</feature>
<evidence type="ECO:0000256" key="2">
    <source>
        <dbReference type="ARBA" id="ARBA00004829"/>
    </source>
</evidence>
<keyword evidence="7" id="KW-0413">Isomerase</keyword>